<protein>
    <submittedName>
        <fullName evidence="2">Uncharacterized protein</fullName>
    </submittedName>
</protein>
<feature type="chain" id="PRO_5030758375" evidence="1">
    <location>
        <begin position="19"/>
        <end position="119"/>
    </location>
</feature>
<sequence>MRAAVILLLCVLVAMAAAGGVPSGSYCGSYMFFIKGRIDFVSSTELDFNLDVGGKKTTCRKERFVVAPGGELTLPDKDNKGDCIGELIKDNDLDTLKIHFDGNKIHLDAGVGSVDLKHC</sequence>
<gene>
    <name evidence="2" type="ORF">NDES1114_LOCUS2798</name>
</gene>
<dbReference type="EMBL" id="HBGF01004062">
    <property type="protein sequence ID" value="CAD9092887.1"/>
    <property type="molecule type" value="Transcribed_RNA"/>
</dbReference>
<evidence type="ECO:0000256" key="1">
    <source>
        <dbReference type="SAM" id="SignalP"/>
    </source>
</evidence>
<accession>A0A7S1PPY1</accession>
<keyword evidence="1" id="KW-0732">Signal</keyword>
<reference evidence="2" key="1">
    <citation type="submission" date="2021-01" db="EMBL/GenBank/DDBJ databases">
        <authorList>
            <person name="Corre E."/>
            <person name="Pelletier E."/>
            <person name="Niang G."/>
            <person name="Scheremetjew M."/>
            <person name="Finn R."/>
            <person name="Kale V."/>
            <person name="Holt S."/>
            <person name="Cochrane G."/>
            <person name="Meng A."/>
            <person name="Brown T."/>
            <person name="Cohen L."/>
        </authorList>
    </citation>
    <scope>NUCLEOTIDE SEQUENCE</scope>
    <source>
        <strain evidence="2">CCAP 1951/1</strain>
    </source>
</reference>
<organism evidence="2">
    <name type="scientific">Neobodo designis</name>
    <name type="common">Flagellated protozoan</name>
    <name type="synonym">Bodo designis</name>
    <dbReference type="NCBI Taxonomy" id="312471"/>
    <lineage>
        <taxon>Eukaryota</taxon>
        <taxon>Discoba</taxon>
        <taxon>Euglenozoa</taxon>
        <taxon>Kinetoplastea</taxon>
        <taxon>Metakinetoplastina</taxon>
        <taxon>Neobodonida</taxon>
        <taxon>Neobodo</taxon>
    </lineage>
</organism>
<proteinExistence type="predicted"/>
<feature type="signal peptide" evidence="1">
    <location>
        <begin position="1"/>
        <end position="18"/>
    </location>
</feature>
<name>A0A7S1PPY1_NEODS</name>
<evidence type="ECO:0000313" key="2">
    <source>
        <dbReference type="EMBL" id="CAD9092887.1"/>
    </source>
</evidence>
<dbReference type="AlphaFoldDB" id="A0A7S1PPY1"/>